<dbReference type="GO" id="GO:0005737">
    <property type="term" value="C:cytoplasm"/>
    <property type="evidence" value="ECO:0007669"/>
    <property type="project" value="UniProtKB-SubCell"/>
</dbReference>
<evidence type="ECO:0000256" key="2">
    <source>
        <dbReference type="PIRNR" id="PIRNR006276"/>
    </source>
</evidence>
<dbReference type="PIRSF" id="PIRSF006276">
    <property type="entry name" value="UspA"/>
    <property type="match status" value="1"/>
</dbReference>
<dbReference type="InterPro" id="IPR014729">
    <property type="entry name" value="Rossmann-like_a/b/a_fold"/>
</dbReference>
<name>A0A2Z6AY35_9BACT</name>
<reference evidence="4 5" key="1">
    <citation type="journal article" date="2018" name="Sci. Adv.">
        <title>Multi-heme cytochromes provide a pathway for survival in energy-limited environments.</title>
        <authorList>
            <person name="Deng X."/>
            <person name="Dohmae N."/>
            <person name="Nealson K.H."/>
            <person name="Hashimoto K."/>
            <person name="Okamoto A."/>
        </authorList>
    </citation>
    <scope>NUCLEOTIDE SEQUENCE [LARGE SCALE GENOMIC DNA]</scope>
    <source>
        <strain evidence="4 5">IS5</strain>
    </source>
</reference>
<dbReference type="AlphaFoldDB" id="A0A2Z6AY35"/>
<dbReference type="OrthoDB" id="9788959at2"/>
<dbReference type="CDD" id="cd00293">
    <property type="entry name" value="USP-like"/>
    <property type="match status" value="1"/>
</dbReference>
<dbReference type="PANTHER" id="PTHR46268:SF6">
    <property type="entry name" value="UNIVERSAL STRESS PROTEIN UP12"/>
    <property type="match status" value="1"/>
</dbReference>
<accession>A0A2Z6AY35</accession>
<evidence type="ECO:0000313" key="4">
    <source>
        <dbReference type="EMBL" id="BBD08085.1"/>
    </source>
</evidence>
<dbReference type="PRINTS" id="PR01438">
    <property type="entry name" value="UNVRSLSTRESS"/>
</dbReference>
<dbReference type="KEGG" id="dfl:DFE_1359"/>
<dbReference type="InterPro" id="IPR006015">
    <property type="entry name" value="Universal_stress_UspA"/>
</dbReference>
<comment type="similarity">
    <text evidence="1 2">Belongs to the universal stress protein A family.</text>
</comment>
<dbReference type="SUPFAM" id="SSF52402">
    <property type="entry name" value="Adenine nucleotide alpha hydrolases-like"/>
    <property type="match status" value="1"/>
</dbReference>
<dbReference type="Gene3D" id="3.40.50.620">
    <property type="entry name" value="HUPs"/>
    <property type="match status" value="1"/>
</dbReference>
<gene>
    <name evidence="4" type="ORF">DFE_1359</name>
</gene>
<dbReference type="InterPro" id="IPR006016">
    <property type="entry name" value="UspA"/>
</dbReference>
<dbReference type="Proteomes" id="UP000269883">
    <property type="component" value="Chromosome"/>
</dbReference>
<keyword evidence="5" id="KW-1185">Reference proteome</keyword>
<feature type="domain" description="UspA" evidence="3">
    <location>
        <begin position="4"/>
        <end position="144"/>
    </location>
</feature>
<dbReference type="EMBL" id="AP017378">
    <property type="protein sequence ID" value="BBD08085.1"/>
    <property type="molecule type" value="Genomic_DNA"/>
</dbReference>
<protein>
    <recommendedName>
        <fullName evidence="2">Universal stress protein</fullName>
    </recommendedName>
</protein>
<dbReference type="Pfam" id="PF00582">
    <property type="entry name" value="Usp"/>
    <property type="match status" value="1"/>
</dbReference>
<proteinExistence type="inferred from homology"/>
<comment type="subcellular location">
    <subcellularLocation>
        <location evidence="2">Cytoplasm</location>
    </subcellularLocation>
</comment>
<keyword evidence="2" id="KW-0963">Cytoplasm</keyword>
<evidence type="ECO:0000256" key="1">
    <source>
        <dbReference type="ARBA" id="ARBA00008791"/>
    </source>
</evidence>
<evidence type="ECO:0000313" key="5">
    <source>
        <dbReference type="Proteomes" id="UP000269883"/>
    </source>
</evidence>
<evidence type="ECO:0000259" key="3">
    <source>
        <dbReference type="Pfam" id="PF00582"/>
    </source>
</evidence>
<dbReference type="PANTHER" id="PTHR46268">
    <property type="entry name" value="STRESS RESPONSE PROTEIN NHAX"/>
    <property type="match status" value="1"/>
</dbReference>
<organism evidence="4 5">
    <name type="scientific">Desulfovibrio ferrophilus</name>
    <dbReference type="NCBI Taxonomy" id="241368"/>
    <lineage>
        <taxon>Bacteria</taxon>
        <taxon>Pseudomonadati</taxon>
        <taxon>Thermodesulfobacteriota</taxon>
        <taxon>Desulfovibrionia</taxon>
        <taxon>Desulfovibrionales</taxon>
        <taxon>Desulfovibrionaceae</taxon>
        <taxon>Desulfovibrio</taxon>
    </lineage>
</organism>
<sequence length="148" mass="16123">MRQYRRILCAVDFSEATPTVAEHAAMIAEVMDAQVLVVYVAPSLSRYRDFQVSASSVTEFVQSIVSGAERSMEQVLDKYFAGLDADGGVLTGYPAELIVKTAYDEQCDLIVIGTHGRRGVGRILFGSVAEKVVKESSIPVLTIKPLVH</sequence>
<dbReference type="RefSeq" id="WP_126377889.1">
    <property type="nucleotide sequence ID" value="NZ_AP017378.1"/>
</dbReference>